<evidence type="ECO:0000256" key="7">
    <source>
        <dbReference type="ARBA" id="ARBA00022827"/>
    </source>
</evidence>
<dbReference type="PANTHER" id="PTHR30040">
    <property type="entry name" value="THIAMINE BIOSYNTHESIS LIPOPROTEIN APBE"/>
    <property type="match status" value="1"/>
</dbReference>
<evidence type="ECO:0000256" key="2">
    <source>
        <dbReference type="ARBA" id="ARBA00011955"/>
    </source>
</evidence>
<dbReference type="Pfam" id="PF02424">
    <property type="entry name" value="ApbE"/>
    <property type="match status" value="2"/>
</dbReference>
<dbReference type="InterPro" id="IPR024932">
    <property type="entry name" value="ApbE"/>
</dbReference>
<dbReference type="SUPFAM" id="SSF143631">
    <property type="entry name" value="ApbE-like"/>
    <property type="match status" value="1"/>
</dbReference>
<evidence type="ECO:0000256" key="9">
    <source>
        <dbReference type="ARBA" id="ARBA00031306"/>
    </source>
</evidence>
<evidence type="ECO:0000256" key="8">
    <source>
        <dbReference type="ARBA" id="ARBA00022842"/>
    </source>
</evidence>
<comment type="cofactor">
    <cofactor evidence="1">
        <name>Mg(2+)</name>
        <dbReference type="ChEBI" id="CHEBI:18420"/>
    </cofactor>
</comment>
<evidence type="ECO:0000256" key="1">
    <source>
        <dbReference type="ARBA" id="ARBA00001946"/>
    </source>
</evidence>
<evidence type="ECO:0000256" key="5">
    <source>
        <dbReference type="ARBA" id="ARBA00022679"/>
    </source>
</evidence>
<dbReference type="EC" id="2.7.1.180" evidence="2"/>
<evidence type="ECO:0000313" key="11">
    <source>
        <dbReference type="EMBL" id="AYG05242.1"/>
    </source>
</evidence>
<dbReference type="EMBL" id="CP032624">
    <property type="protein sequence ID" value="AYG05242.1"/>
    <property type="molecule type" value="Genomic_DNA"/>
</dbReference>
<sequence length="237" mass="24661">MGTVVSLDLRTAAPDEIVTRAFAIFDEADARFSPFRDDSELSRIGRGELPLQGASADMDEVLALASAFERASGGAFSVWRSNVLDANGVVKGWAAQRAAAVLDAGGAADFCLNAGGDMIAHGVPADGQQWQVGIRDPRRADRLLGTVVLGEGALATSGTYERGAHIVDARTGEASHHWSSITVLDPDLTVADVLATAAFAMGADGPAWAHEEFGSSVIAVDDTGRMVVSGPVKWARG</sequence>
<organism evidence="11 12">
    <name type="scientific">Gryllotalpicola protaetiae</name>
    <dbReference type="NCBI Taxonomy" id="2419771"/>
    <lineage>
        <taxon>Bacteria</taxon>
        <taxon>Bacillati</taxon>
        <taxon>Actinomycetota</taxon>
        <taxon>Actinomycetes</taxon>
        <taxon>Micrococcales</taxon>
        <taxon>Microbacteriaceae</taxon>
        <taxon>Gryllotalpicola</taxon>
    </lineage>
</organism>
<keyword evidence="6" id="KW-0479">Metal-binding</keyword>
<evidence type="ECO:0000313" key="12">
    <source>
        <dbReference type="Proteomes" id="UP000275069"/>
    </source>
</evidence>
<keyword evidence="12" id="KW-1185">Reference proteome</keyword>
<dbReference type="AlphaFoldDB" id="A0A387BRN4"/>
<evidence type="ECO:0000256" key="6">
    <source>
        <dbReference type="ARBA" id="ARBA00022723"/>
    </source>
</evidence>
<proteinExistence type="predicted"/>
<dbReference type="KEGG" id="gry:D7I44_03230"/>
<evidence type="ECO:0000256" key="3">
    <source>
        <dbReference type="ARBA" id="ARBA00016337"/>
    </source>
</evidence>
<keyword evidence="4" id="KW-0285">Flavoprotein</keyword>
<dbReference type="PANTHER" id="PTHR30040:SF2">
    <property type="entry name" value="FAD:PROTEIN FMN TRANSFERASE"/>
    <property type="match status" value="1"/>
</dbReference>
<dbReference type="Proteomes" id="UP000275069">
    <property type="component" value="Chromosome"/>
</dbReference>
<evidence type="ECO:0000256" key="10">
    <source>
        <dbReference type="ARBA" id="ARBA00048540"/>
    </source>
</evidence>
<keyword evidence="5 11" id="KW-0808">Transferase</keyword>
<name>A0A387BRN4_9MICO</name>
<accession>A0A387BRN4</accession>
<dbReference type="GO" id="GO:0046872">
    <property type="term" value="F:metal ion binding"/>
    <property type="evidence" value="ECO:0007669"/>
    <property type="project" value="UniProtKB-KW"/>
</dbReference>
<comment type="catalytic activity">
    <reaction evidence="10">
        <text>L-threonyl-[protein] + FAD = FMN-L-threonyl-[protein] + AMP + H(+)</text>
        <dbReference type="Rhea" id="RHEA:36847"/>
        <dbReference type="Rhea" id="RHEA-COMP:11060"/>
        <dbReference type="Rhea" id="RHEA-COMP:11061"/>
        <dbReference type="ChEBI" id="CHEBI:15378"/>
        <dbReference type="ChEBI" id="CHEBI:30013"/>
        <dbReference type="ChEBI" id="CHEBI:57692"/>
        <dbReference type="ChEBI" id="CHEBI:74257"/>
        <dbReference type="ChEBI" id="CHEBI:456215"/>
        <dbReference type="EC" id="2.7.1.180"/>
    </reaction>
</comment>
<reference evidence="11 12" key="1">
    <citation type="submission" date="2018-09" db="EMBL/GenBank/DDBJ databases">
        <title>Genome sequencing of strain 2DFW10M-5.</title>
        <authorList>
            <person name="Heo J."/>
            <person name="Kim S.-J."/>
            <person name="Kwon S.-W."/>
        </authorList>
    </citation>
    <scope>NUCLEOTIDE SEQUENCE [LARGE SCALE GENOMIC DNA]</scope>
    <source>
        <strain evidence="11 12">2DFW10M-5</strain>
    </source>
</reference>
<keyword evidence="8" id="KW-0460">Magnesium</keyword>
<dbReference type="GO" id="GO:0016740">
    <property type="term" value="F:transferase activity"/>
    <property type="evidence" value="ECO:0007669"/>
    <property type="project" value="UniProtKB-KW"/>
</dbReference>
<dbReference type="InterPro" id="IPR003374">
    <property type="entry name" value="ApbE-like_sf"/>
</dbReference>
<dbReference type="OrthoDB" id="9778595at2"/>
<dbReference type="Gene3D" id="3.10.520.10">
    <property type="entry name" value="ApbE-like domains"/>
    <property type="match status" value="2"/>
</dbReference>
<keyword evidence="7" id="KW-0274">FAD</keyword>
<protein>
    <recommendedName>
        <fullName evidence="3">FAD:protein FMN transferase</fullName>
        <ecNumber evidence="2">2.7.1.180</ecNumber>
    </recommendedName>
    <alternativeName>
        <fullName evidence="9">Flavin transferase</fullName>
    </alternativeName>
</protein>
<evidence type="ECO:0000256" key="4">
    <source>
        <dbReference type="ARBA" id="ARBA00022630"/>
    </source>
</evidence>
<gene>
    <name evidence="11" type="ORF">D7I44_03230</name>
</gene>